<dbReference type="InterPro" id="IPR046866">
    <property type="entry name" value="FapA_N"/>
</dbReference>
<dbReference type="InterPro" id="IPR046865">
    <property type="entry name" value="FapA_b_solenoid"/>
</dbReference>
<evidence type="ECO:0000313" key="3">
    <source>
        <dbReference type="Proteomes" id="UP000287502"/>
    </source>
</evidence>
<dbReference type="Proteomes" id="UP000287502">
    <property type="component" value="Chromosome"/>
</dbReference>
<protein>
    <submittedName>
        <fullName evidence="2">DUF342 domain-containing protein</fullName>
    </submittedName>
</protein>
<sequence>MNTRFSRSGCRCDMNLLKNHTQKNETEFKYLLSQKYDLTPADYVLTREEGVITAKITTMDSADSIVEISVTPDGLRAYISLYPAVNEGETYTLDRIMNLIAENGISVNLKTEVIKQAFEIYSEGGIIENMLFAEGIKPINGSDAQVMLNFDPVNSQPRLLKNGRVDYKNIDNIRLTRKGDLLLTKRPFTNGVKGLTVKNEEIPAEKGNDIKLILDEGITTDENEKEYYATVDGCVTFHSNKLGVSPIFSVPGNVDYSTGNIVFNGVVHIRGDVLSGFSVKAEKDIMVDGIVQDATMAAGGSIVIKTGIKGEVSNNIAAAGDVTVGYAEKGNIAARGNVEILKYVYNTNIKAGGYIQATGAPGIIAGGKIMAFSEINLNQSGTKGNSSFLMCVGTKYYFEDELKILQDNKDKYIQNLEKVDEFLSKLDTSNKEILKNPKVKQLLVLRKQVMDNMTKTEEQIQKLIKSAHHRKPRIKVNGIMFEGLDVQIFREKITMREKKEKVVFIYDEKYERIISVSLDDKAQYE</sequence>
<feature type="domain" description="Flagellar Assembly Protein A N-terminal region" evidence="1">
    <location>
        <begin position="66"/>
        <end position="239"/>
    </location>
</feature>
<dbReference type="Pfam" id="PF03961">
    <property type="entry name" value="FapA"/>
    <property type="match status" value="1"/>
</dbReference>
<dbReference type="PANTHER" id="PTHR38032:SF1">
    <property type="entry name" value="RNA-BINDING PROTEIN KHPB N-TERMINAL DOMAIN-CONTAINING PROTEIN"/>
    <property type="match status" value="1"/>
</dbReference>
<dbReference type="Pfam" id="PF20250">
    <property type="entry name" value="FapA_N"/>
    <property type="match status" value="1"/>
</dbReference>
<keyword evidence="3" id="KW-1185">Reference proteome</keyword>
<accession>A0A3R5V0R6</accession>
<dbReference type="PANTHER" id="PTHR38032">
    <property type="entry name" value="POLYMERASE-RELATED"/>
    <property type="match status" value="1"/>
</dbReference>
<proteinExistence type="predicted"/>
<name>A0A3R5V0R6_9BACT</name>
<organism evidence="2 3">
    <name type="scientific">Geovibrio thiophilus</name>
    <dbReference type="NCBI Taxonomy" id="139438"/>
    <lineage>
        <taxon>Bacteria</taxon>
        <taxon>Pseudomonadati</taxon>
        <taxon>Deferribacterota</taxon>
        <taxon>Deferribacteres</taxon>
        <taxon>Deferribacterales</taxon>
        <taxon>Geovibrionaceae</taxon>
        <taxon>Geovibrio</taxon>
    </lineage>
</organism>
<dbReference type="AlphaFoldDB" id="A0A3R5V0R6"/>
<reference evidence="2 3" key="1">
    <citation type="submission" date="2019-01" db="EMBL/GenBank/DDBJ databases">
        <title>Geovibrio thiophilus DSM 11263, complete genome.</title>
        <authorList>
            <person name="Spring S."/>
            <person name="Bunk B."/>
            <person name="Sproer C."/>
        </authorList>
    </citation>
    <scope>NUCLEOTIDE SEQUENCE [LARGE SCALE GENOMIC DNA]</scope>
    <source>
        <strain evidence="2 3">DSM 11263</strain>
    </source>
</reference>
<evidence type="ECO:0000313" key="2">
    <source>
        <dbReference type="EMBL" id="QAR34360.1"/>
    </source>
</evidence>
<evidence type="ECO:0000259" key="1">
    <source>
        <dbReference type="Pfam" id="PF20250"/>
    </source>
</evidence>
<dbReference type="KEGG" id="gtl:EP073_13390"/>
<gene>
    <name evidence="2" type="ORF">EP073_13390</name>
</gene>
<dbReference type="OrthoDB" id="9816426at2"/>
<dbReference type="InterPro" id="IPR005646">
    <property type="entry name" value="FapA"/>
</dbReference>
<dbReference type="EMBL" id="CP035108">
    <property type="protein sequence ID" value="QAR34360.1"/>
    <property type="molecule type" value="Genomic_DNA"/>
</dbReference>